<evidence type="ECO:0000313" key="3">
    <source>
        <dbReference type="EMBL" id="SKB58832.1"/>
    </source>
</evidence>
<feature type="transmembrane region" description="Helical" evidence="1">
    <location>
        <begin position="47"/>
        <end position="68"/>
    </location>
</feature>
<organism evidence="3 4">
    <name type="scientific">Sphingopyxis flava</name>
    <dbReference type="NCBI Taxonomy" id="1507287"/>
    <lineage>
        <taxon>Bacteria</taxon>
        <taxon>Pseudomonadati</taxon>
        <taxon>Pseudomonadota</taxon>
        <taxon>Alphaproteobacteria</taxon>
        <taxon>Sphingomonadales</taxon>
        <taxon>Sphingomonadaceae</taxon>
        <taxon>Sphingopyxis</taxon>
    </lineage>
</organism>
<keyword evidence="1" id="KW-0472">Membrane</keyword>
<dbReference type="EMBL" id="FUYP01000010">
    <property type="protein sequence ID" value="SKB58832.1"/>
    <property type="molecule type" value="Genomic_DNA"/>
</dbReference>
<dbReference type="Gene3D" id="3.40.720.10">
    <property type="entry name" value="Alkaline Phosphatase, subunit A"/>
    <property type="match status" value="1"/>
</dbReference>
<dbReference type="SUPFAM" id="SSF53649">
    <property type="entry name" value="Alkaline phosphatase-like"/>
    <property type="match status" value="1"/>
</dbReference>
<accession>A0A1T5CH55</accession>
<evidence type="ECO:0000259" key="2">
    <source>
        <dbReference type="Pfam" id="PF00884"/>
    </source>
</evidence>
<feature type="transmembrane region" description="Helical" evidence="1">
    <location>
        <begin position="127"/>
        <end position="148"/>
    </location>
</feature>
<proteinExistence type="predicted"/>
<keyword evidence="1" id="KW-1133">Transmembrane helix</keyword>
<dbReference type="Pfam" id="PF00884">
    <property type="entry name" value="Sulfatase"/>
    <property type="match status" value="1"/>
</dbReference>
<name>A0A1T5CH55_9SPHN</name>
<dbReference type="InterPro" id="IPR017850">
    <property type="entry name" value="Alkaline_phosphatase_core_sf"/>
</dbReference>
<reference evidence="4" key="1">
    <citation type="submission" date="2017-02" db="EMBL/GenBank/DDBJ databases">
        <authorList>
            <person name="Varghese N."/>
            <person name="Submissions S."/>
        </authorList>
    </citation>
    <scope>NUCLEOTIDE SEQUENCE [LARGE SCALE GENOMIC DNA]</scope>
    <source>
        <strain evidence="4">R11H</strain>
    </source>
</reference>
<dbReference type="RefSeq" id="WP_139375738.1">
    <property type="nucleotide sequence ID" value="NZ_FUYP01000010.1"/>
</dbReference>
<keyword evidence="1" id="KW-0812">Transmembrane</keyword>
<keyword evidence="4" id="KW-1185">Reference proteome</keyword>
<dbReference type="Proteomes" id="UP000190044">
    <property type="component" value="Unassembled WGS sequence"/>
</dbReference>
<evidence type="ECO:0000313" key="4">
    <source>
        <dbReference type="Proteomes" id="UP000190044"/>
    </source>
</evidence>
<dbReference type="OrthoDB" id="9786870at2"/>
<sequence>MSEARRRTRGGGVKMAAAVLLFAAGFALANRFQLVHSVLYRFAAGDPASAAAAFAFLAVQAAVLLALICLLPRRWCAALLALAGASILVNLGYGQVVGAPLDAATLGWMLAEARQAGAAAGEFGAPLLFAVVQTALALALLAAARVLARQSGWLPAWPRALPPLLILLIAPSLAARLLGLWPESAERNLYGLGWEVVTAEAPPPRAAPALRPTREGAALAPRHIVWVVDESVAQAPFERIIAPLIADIPHLDFGVAASMANCSAPAHVALRSGVDVRRAGPQTDLRRTPSIWGYARAAGYRTLLIDGQTSGAPQNLLLPPERALIDTVLSMKGGIDTDLQIADRLNAEIKRPGRTFSYAVLRGVHFQYRDHYPLGTIPADAPAARQYATALAWSKRRFFARLLAGVDRRDVAIVYTSDHGQNLTPGALPHCSREPVADEFRVPLLAFLPARFAEAYAQAPRKGHSASQILPATLGWMGYDKALAAARYDNDLTQPSARYVWFGRAVIPLRAGDEVEVHAGKRFPGMK</sequence>
<dbReference type="AlphaFoldDB" id="A0A1T5CH55"/>
<feature type="domain" description="Sulfatase N-terminal" evidence="2">
    <location>
        <begin position="283"/>
        <end position="479"/>
    </location>
</feature>
<protein>
    <submittedName>
        <fullName evidence="3">Sulfatase</fullName>
    </submittedName>
</protein>
<dbReference type="InterPro" id="IPR000917">
    <property type="entry name" value="Sulfatase_N"/>
</dbReference>
<feature type="transmembrane region" description="Helical" evidence="1">
    <location>
        <begin position="75"/>
        <end position="93"/>
    </location>
</feature>
<feature type="transmembrane region" description="Helical" evidence="1">
    <location>
        <begin position="160"/>
        <end position="181"/>
    </location>
</feature>
<evidence type="ECO:0000256" key="1">
    <source>
        <dbReference type="SAM" id="Phobius"/>
    </source>
</evidence>
<gene>
    <name evidence="3" type="ORF">SAMN06295937_101074</name>
</gene>